<dbReference type="EMBL" id="BTGU01006072">
    <property type="protein sequence ID" value="GMN34182.1"/>
    <property type="molecule type" value="Genomic_DNA"/>
</dbReference>
<feature type="chain" id="PRO_5041851647" evidence="1">
    <location>
        <begin position="21"/>
        <end position="81"/>
    </location>
</feature>
<accession>A0AA87ZVP2</accession>
<comment type="caution">
    <text evidence="5">The sequence shown here is derived from an EMBL/GenBank/DDBJ whole genome shotgun (WGS) entry which is preliminary data.</text>
</comment>
<dbReference type="EMBL" id="BTGU01006074">
    <property type="protein sequence ID" value="GMN34228.1"/>
    <property type="molecule type" value="Genomic_DNA"/>
</dbReference>
<evidence type="ECO:0000313" key="3">
    <source>
        <dbReference type="EMBL" id="GMN34182.1"/>
    </source>
</evidence>
<keyword evidence="6" id="KW-1185">Reference proteome</keyword>
<dbReference type="AlphaFoldDB" id="A0AA87ZVP2"/>
<feature type="signal peptide" evidence="1">
    <location>
        <begin position="1"/>
        <end position="20"/>
    </location>
</feature>
<evidence type="ECO:0000313" key="4">
    <source>
        <dbReference type="EMBL" id="GMN34219.1"/>
    </source>
</evidence>
<dbReference type="EMBL" id="BTGU01006073">
    <property type="protein sequence ID" value="GMN34219.1"/>
    <property type="molecule type" value="Genomic_DNA"/>
</dbReference>
<evidence type="ECO:0000313" key="2">
    <source>
        <dbReference type="EMBL" id="GMN34170.1"/>
    </source>
</evidence>
<dbReference type="Proteomes" id="UP001187192">
    <property type="component" value="Unassembled WGS sequence"/>
</dbReference>
<protein>
    <submittedName>
        <fullName evidence="5">Uncharacterized protein</fullName>
    </submittedName>
</protein>
<gene>
    <name evidence="2" type="ORF">TIFTF001_048320</name>
    <name evidence="3" type="ORF">TIFTF001_048328</name>
    <name evidence="4" type="ORF">TIFTF001_048330</name>
    <name evidence="5" type="ORF">TIFTF001_048338</name>
</gene>
<organism evidence="5 6">
    <name type="scientific">Ficus carica</name>
    <name type="common">Common fig</name>
    <dbReference type="NCBI Taxonomy" id="3494"/>
    <lineage>
        <taxon>Eukaryota</taxon>
        <taxon>Viridiplantae</taxon>
        <taxon>Streptophyta</taxon>
        <taxon>Embryophyta</taxon>
        <taxon>Tracheophyta</taxon>
        <taxon>Spermatophyta</taxon>
        <taxon>Magnoliopsida</taxon>
        <taxon>eudicotyledons</taxon>
        <taxon>Gunneridae</taxon>
        <taxon>Pentapetalae</taxon>
        <taxon>rosids</taxon>
        <taxon>fabids</taxon>
        <taxon>Rosales</taxon>
        <taxon>Moraceae</taxon>
        <taxon>Ficeae</taxon>
        <taxon>Ficus</taxon>
    </lineage>
</organism>
<evidence type="ECO:0000313" key="6">
    <source>
        <dbReference type="Proteomes" id="UP001187192"/>
    </source>
</evidence>
<proteinExistence type="predicted"/>
<dbReference type="EMBL" id="BTGU01006071">
    <property type="protein sequence ID" value="GMN34170.1"/>
    <property type="molecule type" value="Genomic_DNA"/>
</dbReference>
<reference evidence="5" key="1">
    <citation type="submission" date="2023-07" db="EMBL/GenBank/DDBJ databases">
        <title>draft genome sequence of fig (Ficus carica).</title>
        <authorList>
            <person name="Takahashi T."/>
            <person name="Nishimura K."/>
        </authorList>
    </citation>
    <scope>NUCLEOTIDE SEQUENCE</scope>
</reference>
<evidence type="ECO:0000256" key="1">
    <source>
        <dbReference type="SAM" id="SignalP"/>
    </source>
</evidence>
<keyword evidence="1" id="KW-0732">Signal</keyword>
<evidence type="ECO:0000313" key="5">
    <source>
        <dbReference type="EMBL" id="GMN34228.1"/>
    </source>
</evidence>
<sequence>MQYWRSWQVGGLAKALAVSAELAVLVAKPASLGSEASGLAAESVGLAAAIVMEAAGLVVLGSCRGGGKSGGGHCIFGGVGE</sequence>
<name>A0AA87ZVP2_FICCA</name>